<dbReference type="Proteomes" id="UP001231649">
    <property type="component" value="Chromosome 8"/>
</dbReference>
<keyword evidence="2" id="KW-1185">Reference proteome</keyword>
<gene>
    <name evidence="1" type="ORF">PYW08_015707</name>
</gene>
<organism evidence="1 2">
    <name type="scientific">Mythimna loreyi</name>
    <dbReference type="NCBI Taxonomy" id="667449"/>
    <lineage>
        <taxon>Eukaryota</taxon>
        <taxon>Metazoa</taxon>
        <taxon>Ecdysozoa</taxon>
        <taxon>Arthropoda</taxon>
        <taxon>Hexapoda</taxon>
        <taxon>Insecta</taxon>
        <taxon>Pterygota</taxon>
        <taxon>Neoptera</taxon>
        <taxon>Endopterygota</taxon>
        <taxon>Lepidoptera</taxon>
        <taxon>Glossata</taxon>
        <taxon>Ditrysia</taxon>
        <taxon>Noctuoidea</taxon>
        <taxon>Noctuidae</taxon>
        <taxon>Noctuinae</taxon>
        <taxon>Hadenini</taxon>
        <taxon>Mythimna</taxon>
    </lineage>
</organism>
<name>A0ACC2QS16_9NEOP</name>
<protein>
    <submittedName>
        <fullName evidence="1">Uncharacterized protein</fullName>
    </submittedName>
</protein>
<comment type="caution">
    <text evidence="1">The sequence shown here is derived from an EMBL/GenBank/DDBJ whole genome shotgun (WGS) entry which is preliminary data.</text>
</comment>
<dbReference type="EMBL" id="CM056784">
    <property type="protein sequence ID" value="KAJ8724233.1"/>
    <property type="molecule type" value="Genomic_DNA"/>
</dbReference>
<accession>A0ACC2QS16</accession>
<proteinExistence type="predicted"/>
<evidence type="ECO:0000313" key="2">
    <source>
        <dbReference type="Proteomes" id="UP001231649"/>
    </source>
</evidence>
<reference evidence="1" key="1">
    <citation type="submission" date="2023-03" db="EMBL/GenBank/DDBJ databases">
        <title>Chromosome-level genomes of two armyworms, Mythimna separata and Mythimna loreyi, provide insights into the biosynthesis and reception of sex pheromones.</title>
        <authorList>
            <person name="Zhao H."/>
        </authorList>
    </citation>
    <scope>NUCLEOTIDE SEQUENCE</scope>
    <source>
        <strain evidence="1">BeijingLab</strain>
    </source>
</reference>
<evidence type="ECO:0000313" key="1">
    <source>
        <dbReference type="EMBL" id="KAJ8724233.1"/>
    </source>
</evidence>
<sequence length="433" mass="50304">MSDTWKVAMSPNYEINKDKLYPYSEMPFQKEYKLVKIPICVRNLIEHVDYFGYGKMTTNKGTSGFADCYNINYEYETVFDGSDKGRKIPNRIPMIQEQSRFGYSTCNYLNDNSVLTVTVQLNRWRLVKYLAQDIARVVNSEQGKVIIYYAIRDEDIALISDELKLKQLFYCPIYLLPDKLQLPAFGPSYRAYLGINELKRELYKNICKADFEAAVILTDCLNNSYCDGAIDDVIRKLFKNNVRNVMTYAYKVWNNYEKDVVRKRFPSLFQHIFDGDRMAIINNQNDQVLVLEQETPRARGDWLKNPGNQLGWKIIPILNENNVLFKLYNVATEKYLQQTSAVKNSEEPRDKFYFEPLLTINGQVAFRIFYFDDDLPLELPVDADSAEDKAVAQNSVGSTVSLTTADQMKEKSVKKDQPTVSDDEEFCNIYKYD</sequence>